<dbReference type="Pfam" id="PF12796">
    <property type="entry name" value="Ank_2"/>
    <property type="match status" value="1"/>
</dbReference>
<reference evidence="11" key="1">
    <citation type="journal article" date="2021" name="Nat. Commun.">
        <title>Genetic determinants of endophytism in the Arabidopsis root mycobiome.</title>
        <authorList>
            <person name="Mesny F."/>
            <person name="Miyauchi S."/>
            <person name="Thiergart T."/>
            <person name="Pickel B."/>
            <person name="Atanasova L."/>
            <person name="Karlsson M."/>
            <person name="Huettel B."/>
            <person name="Barry K.W."/>
            <person name="Haridas S."/>
            <person name="Chen C."/>
            <person name="Bauer D."/>
            <person name="Andreopoulos W."/>
            <person name="Pangilinan J."/>
            <person name="LaButti K."/>
            <person name="Riley R."/>
            <person name="Lipzen A."/>
            <person name="Clum A."/>
            <person name="Drula E."/>
            <person name="Henrissat B."/>
            <person name="Kohler A."/>
            <person name="Grigoriev I.V."/>
            <person name="Martin F.M."/>
            <person name="Hacquard S."/>
        </authorList>
    </citation>
    <scope>NUCLEOTIDE SEQUENCE</scope>
    <source>
        <strain evidence="11">MPI-CAGE-CH-0235</strain>
    </source>
</reference>
<dbReference type="AlphaFoldDB" id="A0A8K0SCY0"/>
<dbReference type="GO" id="GO:1990234">
    <property type="term" value="C:transferase complex"/>
    <property type="evidence" value="ECO:0007669"/>
    <property type="project" value="UniProtKB-ARBA"/>
</dbReference>
<dbReference type="PROSITE" id="PS50082">
    <property type="entry name" value="WD_REPEATS_2"/>
    <property type="match status" value="8"/>
</dbReference>
<evidence type="ECO:0000256" key="5">
    <source>
        <dbReference type="ARBA" id="ARBA00039789"/>
    </source>
</evidence>
<comment type="caution">
    <text evidence="11">The sequence shown here is derived from an EMBL/GenBank/DDBJ whole genome shotgun (WGS) entry which is preliminary data.</text>
</comment>
<evidence type="ECO:0000313" key="11">
    <source>
        <dbReference type="EMBL" id="KAH7303159.1"/>
    </source>
</evidence>
<dbReference type="OrthoDB" id="194358at2759"/>
<dbReference type="EMBL" id="JAGPNK010000038">
    <property type="protein sequence ID" value="KAH7303159.1"/>
    <property type="molecule type" value="Genomic_DNA"/>
</dbReference>
<comment type="similarity">
    <text evidence="4">Belongs to the WD repeat MDV1/CAF4 family.</text>
</comment>
<evidence type="ECO:0000256" key="2">
    <source>
        <dbReference type="ARBA" id="ARBA00022737"/>
    </source>
</evidence>
<evidence type="ECO:0000256" key="8">
    <source>
        <dbReference type="PROSITE-ProRule" id="PRU00221"/>
    </source>
</evidence>
<dbReference type="InterPro" id="IPR019775">
    <property type="entry name" value="WD40_repeat_CS"/>
</dbReference>
<feature type="repeat" description="WD" evidence="8">
    <location>
        <begin position="830"/>
        <end position="871"/>
    </location>
</feature>
<keyword evidence="9" id="KW-0472">Membrane</keyword>
<dbReference type="Proteomes" id="UP000813444">
    <property type="component" value="Unassembled WGS sequence"/>
</dbReference>
<feature type="repeat" description="WD" evidence="8">
    <location>
        <begin position="788"/>
        <end position="829"/>
    </location>
</feature>
<feature type="repeat" description="WD" evidence="8">
    <location>
        <begin position="745"/>
        <end position="787"/>
    </location>
</feature>
<feature type="repeat" description="ANK" evidence="7">
    <location>
        <begin position="630"/>
        <end position="662"/>
    </location>
</feature>
<feature type="repeat" description="WD" evidence="8">
    <location>
        <begin position="872"/>
        <end position="913"/>
    </location>
</feature>
<keyword evidence="12" id="KW-1185">Reference proteome</keyword>
<dbReference type="PRINTS" id="PR00320">
    <property type="entry name" value="GPROTEINBRPT"/>
</dbReference>
<dbReference type="Pfam" id="PF06985">
    <property type="entry name" value="HET"/>
    <property type="match status" value="1"/>
</dbReference>
<evidence type="ECO:0000259" key="10">
    <source>
        <dbReference type="Pfam" id="PF06985"/>
    </source>
</evidence>
<keyword evidence="9" id="KW-1133">Transmembrane helix</keyword>
<keyword evidence="9" id="KW-0812">Transmembrane</keyword>
<dbReference type="InterPro" id="IPR036770">
    <property type="entry name" value="Ankyrin_rpt-contain_sf"/>
</dbReference>
<dbReference type="SUPFAM" id="SSF48403">
    <property type="entry name" value="Ankyrin repeat"/>
    <property type="match status" value="1"/>
</dbReference>
<feature type="transmembrane region" description="Helical" evidence="9">
    <location>
        <begin position="206"/>
        <end position="223"/>
    </location>
</feature>
<name>A0A8K0SCY0_9HYPO</name>
<sequence length="1032" mass="114763">MRLVNVETLKLEDFLDDRAPPYAILSHTWGDDSEELTIRDVEEGKIDKPGAGALKFRGCCQQARNDNLRYVWIDTCCINKTDLVELSEAINSMFRWYSRASVCYAYLSDVPGPGDQNPREEGSKFRESRWFRRGWTLQELLAPRRLVFYSLGWTPLGTKVRLCAVIESITGIPRLVLKGVDGLESASVSQRMSWAAQRHTKRKEDLAYCLLGIFGIAMPMIYGEGGDQAFFRLQEQIMRSTTGRDHSILAWGLGNELGSGSRGVLAAAPSDFANSRHIIPRDQSHFDSLDISSGSLRISLPLLATPSGTIGLLNCGPEGDAKQAVGIPLIRVASGESDEYLRPRGRCSALWSIPASIPLRQSIYIKTDSGANSQSSNQYFDYNDDDFADADLELIEVVPQSCWDRDQAIIISTIESNPTLIRLRHNTDKVVSRDFVLIIEFKQQGPSIEACHCVTICSRDTSLESFTEQFDHVIKNASGKRSASNGLTNLQVAINPIARRPMFTIRPEAIPRPPDVTFDATARIQKSHVALAIEALLHGQGLWKELQYLIDYSDQSCDIRSISGQPPLTWASENGNTEVAKLLLDDRVDSAATRSGQRAPLIAASDKGHADVVRLLLNTDKIDIDVQDEGGRTPLSLAADRGHNIIVQLLLEKGADVDVEDKARRTALSYAAERGHKAIAQLLFRSGAATSREFTAWRLRRTLEGHEDSVWSVAFSHDSKLLASSSKDQTIRLWDTATGETLQTLKGHRGGVRSVDFSHNSELLASASWEGHSIRIWNVTTGRLQKTLKGHTDNICSVNFSHDSKLLASASMDHTVKIWDTTTGQSRHNLQGHKGGVWSVAFSRDSKLLASASMDHTVRVWDTATGRLHQTLWGHKDDVWTVTFSHNRKQLASASMDYSVRLWDVVTGKLHRNLWGHRGEVWSITFSHNSKLLVSASMDHSIRIWDTATGRLHHTLWDHRDAVWSVSFSNDSKVLASASKDGTVRIWNTATGQLLQTLWGHKDAVRLVAFSYDSKLLASASVDNTIRLWESS</sequence>
<dbReference type="GO" id="GO:0005634">
    <property type="term" value="C:nucleus"/>
    <property type="evidence" value="ECO:0007669"/>
    <property type="project" value="TreeGrafter"/>
</dbReference>
<protein>
    <recommendedName>
        <fullName evidence="5">Mitochondrial division protein 1</fullName>
    </recommendedName>
</protein>
<comment type="function">
    <text evidence="6">Involved in mitochondrial fission. Acts as an adapter protein required to form mitochondrial fission complexes. Formation of these complexes is required to promote constriction and fission of the mitochondrial compartment at a late step in mitochondrial division.</text>
</comment>
<evidence type="ECO:0000256" key="9">
    <source>
        <dbReference type="SAM" id="Phobius"/>
    </source>
</evidence>
<evidence type="ECO:0000256" key="3">
    <source>
        <dbReference type="ARBA" id="ARBA00023054"/>
    </source>
</evidence>
<evidence type="ECO:0000256" key="7">
    <source>
        <dbReference type="PROSITE-ProRule" id="PRU00023"/>
    </source>
</evidence>
<dbReference type="SUPFAM" id="SSF50978">
    <property type="entry name" value="WD40 repeat-like"/>
    <property type="match status" value="1"/>
</dbReference>
<dbReference type="SMART" id="SM00320">
    <property type="entry name" value="WD40"/>
    <property type="match status" value="8"/>
</dbReference>
<dbReference type="InterPro" id="IPR015943">
    <property type="entry name" value="WD40/YVTN_repeat-like_dom_sf"/>
</dbReference>
<feature type="repeat" description="WD" evidence="8">
    <location>
        <begin position="914"/>
        <end position="955"/>
    </location>
</feature>
<evidence type="ECO:0000256" key="4">
    <source>
        <dbReference type="ARBA" id="ARBA00038415"/>
    </source>
</evidence>
<dbReference type="PROSITE" id="PS50294">
    <property type="entry name" value="WD_REPEATS_REGION"/>
    <property type="match status" value="7"/>
</dbReference>
<dbReference type="PROSITE" id="PS00678">
    <property type="entry name" value="WD_REPEATS_1"/>
    <property type="match status" value="7"/>
</dbReference>
<dbReference type="InterPro" id="IPR020472">
    <property type="entry name" value="WD40_PAC1"/>
</dbReference>
<dbReference type="PRINTS" id="PR01415">
    <property type="entry name" value="ANKYRIN"/>
</dbReference>
<keyword evidence="7" id="KW-0040">ANK repeat</keyword>
<feature type="repeat" description="WD" evidence="8">
    <location>
        <begin position="956"/>
        <end position="997"/>
    </location>
</feature>
<dbReference type="InterPro" id="IPR001680">
    <property type="entry name" value="WD40_rpt"/>
</dbReference>
<feature type="repeat" description="WD" evidence="8">
    <location>
        <begin position="703"/>
        <end position="744"/>
    </location>
</feature>
<dbReference type="CDD" id="cd00200">
    <property type="entry name" value="WD40"/>
    <property type="match status" value="1"/>
</dbReference>
<dbReference type="Gene3D" id="2.130.10.10">
    <property type="entry name" value="YVTN repeat-like/Quinoprotein amine dehydrogenase"/>
    <property type="match status" value="3"/>
</dbReference>
<evidence type="ECO:0000256" key="1">
    <source>
        <dbReference type="ARBA" id="ARBA00022574"/>
    </source>
</evidence>
<feature type="repeat" description="WD" evidence="8">
    <location>
        <begin position="998"/>
        <end position="1032"/>
    </location>
</feature>
<dbReference type="PROSITE" id="PS50088">
    <property type="entry name" value="ANK_REPEAT"/>
    <property type="match status" value="2"/>
</dbReference>
<keyword evidence="1 8" id="KW-0853">WD repeat</keyword>
<keyword evidence="2" id="KW-0677">Repeat</keyword>
<feature type="domain" description="Heterokaryon incompatibility" evidence="10">
    <location>
        <begin position="22"/>
        <end position="109"/>
    </location>
</feature>
<dbReference type="Gene3D" id="1.25.40.20">
    <property type="entry name" value="Ankyrin repeat-containing domain"/>
    <property type="match status" value="2"/>
</dbReference>
<dbReference type="PANTHER" id="PTHR22847:SF637">
    <property type="entry name" value="WD REPEAT DOMAIN 5B"/>
    <property type="match status" value="1"/>
</dbReference>
<dbReference type="InterPro" id="IPR036322">
    <property type="entry name" value="WD40_repeat_dom_sf"/>
</dbReference>
<gene>
    <name evidence="11" type="ORF">B0I35DRAFT_447070</name>
</gene>
<dbReference type="Pfam" id="PF00400">
    <property type="entry name" value="WD40"/>
    <property type="match status" value="8"/>
</dbReference>
<dbReference type="PROSITE" id="PS50297">
    <property type="entry name" value="ANK_REP_REGION"/>
    <property type="match status" value="1"/>
</dbReference>
<evidence type="ECO:0000256" key="6">
    <source>
        <dbReference type="ARBA" id="ARBA00043913"/>
    </source>
</evidence>
<accession>A0A8K0SCY0</accession>
<dbReference type="SMART" id="SM00248">
    <property type="entry name" value="ANK"/>
    <property type="match status" value="4"/>
</dbReference>
<feature type="repeat" description="ANK" evidence="7">
    <location>
        <begin position="563"/>
        <end position="595"/>
    </location>
</feature>
<organism evidence="11 12">
    <name type="scientific">Stachybotrys elegans</name>
    <dbReference type="NCBI Taxonomy" id="80388"/>
    <lineage>
        <taxon>Eukaryota</taxon>
        <taxon>Fungi</taxon>
        <taxon>Dikarya</taxon>
        <taxon>Ascomycota</taxon>
        <taxon>Pezizomycotina</taxon>
        <taxon>Sordariomycetes</taxon>
        <taxon>Hypocreomycetidae</taxon>
        <taxon>Hypocreales</taxon>
        <taxon>Stachybotryaceae</taxon>
        <taxon>Stachybotrys</taxon>
    </lineage>
</organism>
<evidence type="ECO:0000313" key="12">
    <source>
        <dbReference type="Proteomes" id="UP000813444"/>
    </source>
</evidence>
<dbReference type="InterPro" id="IPR002110">
    <property type="entry name" value="Ankyrin_rpt"/>
</dbReference>
<dbReference type="PANTHER" id="PTHR22847">
    <property type="entry name" value="WD40 REPEAT PROTEIN"/>
    <property type="match status" value="1"/>
</dbReference>
<dbReference type="InterPro" id="IPR010730">
    <property type="entry name" value="HET"/>
</dbReference>
<proteinExistence type="inferred from homology"/>
<dbReference type="Pfam" id="PF00023">
    <property type="entry name" value="Ank"/>
    <property type="match status" value="1"/>
</dbReference>
<keyword evidence="3" id="KW-0175">Coiled coil</keyword>